<dbReference type="EMBL" id="SPQU01000018">
    <property type="protein sequence ID" value="TFV34860.1"/>
    <property type="molecule type" value="Genomic_DNA"/>
</dbReference>
<keyword evidence="3" id="KW-1185">Reference proteome</keyword>
<dbReference type="PANTHER" id="PTHR43861:SF1">
    <property type="entry name" value="TRANS-ACONITATE 2-METHYLTRANSFERASE"/>
    <property type="match status" value="1"/>
</dbReference>
<dbReference type="PANTHER" id="PTHR43861">
    <property type="entry name" value="TRANS-ACONITATE 2-METHYLTRANSFERASE-RELATED"/>
    <property type="match status" value="1"/>
</dbReference>
<accession>A0A4Y9KU42</accession>
<sequence>MVQLSDLQSLFGHRFEIEVNVEVDGDVVSGRLMDRMGDTNAFIVDGIPRFVSGASYADSFSLQWNMFRSTQLDSKSGRKLSFQRFWEGTKWKPKDIYGRHILEAGSGAGRFTEVMLDAGAKVATFDLSEAIVANCQNNRGRGEVTFFQADIYDIPCADDRFDFVFCYGVLQHTPDPDKAFRSLITKLRPGGRISIDYYLKHNRLDPFNQPKYFWRRWTVDMQPQKLLSFIRAYMPVWLPFDTCIRRIPFLGPKILGFLRIPCWNYLRSGLTPQQRLEWAILDTFDALSARYDVPRTLDEVHRMVQQIPELDDIDVFYGSNGVVANARRR</sequence>
<keyword evidence="2" id="KW-0808">Transferase</keyword>
<dbReference type="AlphaFoldDB" id="A0A4Y9KU42"/>
<dbReference type="Pfam" id="PF08241">
    <property type="entry name" value="Methyltransf_11"/>
    <property type="match status" value="1"/>
</dbReference>
<evidence type="ECO:0000313" key="3">
    <source>
        <dbReference type="Proteomes" id="UP000298225"/>
    </source>
</evidence>
<dbReference type="RefSeq" id="WP_135171136.1">
    <property type="nucleotide sequence ID" value="NZ_SPQU01000018.1"/>
</dbReference>
<dbReference type="SUPFAM" id="SSF53335">
    <property type="entry name" value="S-adenosyl-L-methionine-dependent methyltransferases"/>
    <property type="match status" value="1"/>
</dbReference>
<comment type="caution">
    <text evidence="2">The sequence shown here is derived from an EMBL/GenBank/DDBJ whole genome shotgun (WGS) entry which is preliminary data.</text>
</comment>
<organism evidence="2 3">
    <name type="scientific">Bradyrhizobium frederickii</name>
    <dbReference type="NCBI Taxonomy" id="2560054"/>
    <lineage>
        <taxon>Bacteria</taxon>
        <taxon>Pseudomonadati</taxon>
        <taxon>Pseudomonadota</taxon>
        <taxon>Alphaproteobacteria</taxon>
        <taxon>Hyphomicrobiales</taxon>
        <taxon>Nitrobacteraceae</taxon>
        <taxon>Bradyrhizobium</taxon>
    </lineage>
</organism>
<dbReference type="Gene3D" id="3.40.50.150">
    <property type="entry name" value="Vaccinia Virus protein VP39"/>
    <property type="match status" value="1"/>
</dbReference>
<gene>
    <name evidence="2" type="ORF">E4K66_30030</name>
</gene>
<dbReference type="CDD" id="cd02440">
    <property type="entry name" value="AdoMet_MTases"/>
    <property type="match status" value="1"/>
</dbReference>
<feature type="domain" description="Methyltransferase type 11" evidence="1">
    <location>
        <begin position="102"/>
        <end position="194"/>
    </location>
</feature>
<evidence type="ECO:0000259" key="1">
    <source>
        <dbReference type="Pfam" id="PF08241"/>
    </source>
</evidence>
<reference evidence="2 3" key="1">
    <citation type="submission" date="2019-03" db="EMBL/GenBank/DDBJ databases">
        <title>Bradyrhizobium strains diversity isolated from Chamaecrista fasciculata.</title>
        <authorList>
            <person name="Urquiaga M.C.O."/>
            <person name="Hungria M."/>
            <person name="Delamuta J.R.M."/>
        </authorList>
    </citation>
    <scope>NUCLEOTIDE SEQUENCE [LARGE SCALE GENOMIC DNA]</scope>
    <source>
        <strain evidence="2 3">CNPSo 3424</strain>
    </source>
</reference>
<proteinExistence type="predicted"/>
<dbReference type="InterPro" id="IPR013216">
    <property type="entry name" value="Methyltransf_11"/>
</dbReference>
<dbReference type="GO" id="GO:0008757">
    <property type="term" value="F:S-adenosylmethionine-dependent methyltransferase activity"/>
    <property type="evidence" value="ECO:0007669"/>
    <property type="project" value="InterPro"/>
</dbReference>
<keyword evidence="2" id="KW-0489">Methyltransferase</keyword>
<dbReference type="Proteomes" id="UP000298225">
    <property type="component" value="Unassembled WGS sequence"/>
</dbReference>
<dbReference type="InterPro" id="IPR029063">
    <property type="entry name" value="SAM-dependent_MTases_sf"/>
</dbReference>
<name>A0A4Y9KU42_9BRAD</name>
<evidence type="ECO:0000313" key="2">
    <source>
        <dbReference type="EMBL" id="TFV34860.1"/>
    </source>
</evidence>
<dbReference type="OrthoDB" id="9777830at2"/>
<dbReference type="GO" id="GO:0032259">
    <property type="term" value="P:methylation"/>
    <property type="evidence" value="ECO:0007669"/>
    <property type="project" value="UniProtKB-KW"/>
</dbReference>
<protein>
    <submittedName>
        <fullName evidence="2">Class I SAM-dependent methyltransferase</fullName>
    </submittedName>
</protein>